<dbReference type="InterPro" id="IPR000210">
    <property type="entry name" value="BTB/POZ_dom"/>
</dbReference>
<dbReference type="Pfam" id="PF00651">
    <property type="entry name" value="BTB"/>
    <property type="match status" value="1"/>
</dbReference>
<evidence type="ECO:0000256" key="1">
    <source>
        <dbReference type="SAM" id="MobiDB-lite"/>
    </source>
</evidence>
<dbReference type="Gene3D" id="3.30.710.10">
    <property type="entry name" value="Potassium Channel Kv1.1, Chain A"/>
    <property type="match status" value="1"/>
</dbReference>
<evidence type="ECO:0000313" key="4">
    <source>
        <dbReference type="Proteomes" id="UP000265703"/>
    </source>
</evidence>
<dbReference type="InterPro" id="IPR011333">
    <property type="entry name" value="SKP1/BTB/POZ_sf"/>
</dbReference>
<dbReference type="Proteomes" id="UP000265703">
    <property type="component" value="Unassembled WGS sequence"/>
</dbReference>
<feature type="compositionally biased region" description="Polar residues" evidence="1">
    <location>
        <begin position="418"/>
        <end position="431"/>
    </location>
</feature>
<sequence length="502" mass="56439">MNDKLLTKLSQNLLEILDDDEYYDITIEVGNDPYIKIFHAHMVILYYRSPYLRRILSTNKKKNDGTLEHIKLPNILPETFQIILRYIYGGKISLKEYDTSDIIKMLVAASELNLQDLITYLQFFLIENKTNWLELNFNLIYQTSFENNSFLELQQYCTDLISKEPDKILKSLNFSSIPEKLLISLIQGDNFQINEIQVWEHVLKWGLAQNPGLPSDPIDFSKEDFNALKNSLHQCIPFIRFHNLASEEFSDKVLPYKKILPKELYKDLLKYFLNPNNQSIKKSKRRSQKESLEKNNLEDSLETCFGKIELSSNDSKESISSKIEKKKESYKEEKVENTEISQAAFAQSFGQPSFGQSFQAQPAFGQEGFEQQRAQSSSLGQSGFGQPAFGQAGIGQPTFGQSGFGQPAFGQIDMGQPTFGQSGFGQPTFEQSGFGKPVFGQVGLGSPSPLKITALKIPSGGGFARFASGDNGGNSNGFGSTSIASTSVFTTSSDPKWSQFRK</sequence>
<reference evidence="3 4" key="1">
    <citation type="submission" date="2018-06" db="EMBL/GenBank/DDBJ databases">
        <title>Comparative genomics reveals the genomic features of Rhizophagus irregularis, R. cerebriforme, R. diaphanum and Gigaspora rosea, and their symbiotic lifestyle signature.</title>
        <authorList>
            <person name="Morin E."/>
            <person name="San Clemente H."/>
            <person name="Chen E.C.H."/>
            <person name="De La Providencia I."/>
            <person name="Hainaut M."/>
            <person name="Kuo A."/>
            <person name="Kohler A."/>
            <person name="Murat C."/>
            <person name="Tang N."/>
            <person name="Roy S."/>
            <person name="Loubradou J."/>
            <person name="Henrissat B."/>
            <person name="Grigoriev I.V."/>
            <person name="Corradi N."/>
            <person name="Roux C."/>
            <person name="Martin F.M."/>
        </authorList>
    </citation>
    <scope>NUCLEOTIDE SEQUENCE [LARGE SCALE GENOMIC DNA]</scope>
    <source>
        <strain evidence="3 4">DAOM 227022</strain>
    </source>
</reference>
<feature type="domain" description="BTB" evidence="2">
    <location>
        <begin position="23"/>
        <end position="96"/>
    </location>
</feature>
<dbReference type="PANTHER" id="PTHR24410">
    <property type="entry name" value="HL07962P-RELATED"/>
    <property type="match status" value="1"/>
</dbReference>
<comment type="caution">
    <text evidence="3">The sequence shown here is derived from an EMBL/GenBank/DDBJ whole genome shotgun (WGS) entry which is preliminary data.</text>
</comment>
<dbReference type="EMBL" id="QKYT01000619">
    <property type="protein sequence ID" value="RIA82893.1"/>
    <property type="molecule type" value="Genomic_DNA"/>
</dbReference>
<feature type="region of interest" description="Disordered" evidence="1">
    <location>
        <begin position="366"/>
        <end position="440"/>
    </location>
</feature>
<dbReference type="SMART" id="SM00225">
    <property type="entry name" value="BTB"/>
    <property type="match status" value="1"/>
</dbReference>
<feature type="compositionally biased region" description="Polar residues" evidence="1">
    <location>
        <begin position="481"/>
        <end position="496"/>
    </location>
</feature>
<evidence type="ECO:0000259" key="2">
    <source>
        <dbReference type="PROSITE" id="PS50097"/>
    </source>
</evidence>
<dbReference type="AlphaFoldDB" id="A0A397S978"/>
<name>A0A397S978_9GLOM</name>
<dbReference type="Gene3D" id="1.25.40.420">
    <property type="match status" value="1"/>
</dbReference>
<dbReference type="Pfam" id="PF07707">
    <property type="entry name" value="BACK"/>
    <property type="match status" value="1"/>
</dbReference>
<protein>
    <recommendedName>
        <fullName evidence="2">BTB domain-containing protein</fullName>
    </recommendedName>
</protein>
<feature type="compositionally biased region" description="Low complexity" evidence="1">
    <location>
        <begin position="375"/>
        <end position="386"/>
    </location>
</feature>
<dbReference type="PANTHER" id="PTHR24410:SF23">
    <property type="entry name" value="BTB DOMAIN-CONTAINING PROTEIN-RELATED"/>
    <property type="match status" value="1"/>
</dbReference>
<dbReference type="CDD" id="cd18186">
    <property type="entry name" value="BTB_POZ_ZBTB_KLHL-like"/>
    <property type="match status" value="1"/>
</dbReference>
<keyword evidence="4" id="KW-1185">Reference proteome</keyword>
<dbReference type="InterPro" id="IPR011705">
    <property type="entry name" value="BACK"/>
</dbReference>
<dbReference type="OrthoDB" id="20729at2759"/>
<accession>A0A397S978</accession>
<dbReference type="InterPro" id="IPR051481">
    <property type="entry name" value="BTB-POZ/Galectin-3-binding"/>
</dbReference>
<dbReference type="PROSITE" id="PS50097">
    <property type="entry name" value="BTB"/>
    <property type="match status" value="1"/>
</dbReference>
<organism evidence="3 4">
    <name type="scientific">Glomus cerebriforme</name>
    <dbReference type="NCBI Taxonomy" id="658196"/>
    <lineage>
        <taxon>Eukaryota</taxon>
        <taxon>Fungi</taxon>
        <taxon>Fungi incertae sedis</taxon>
        <taxon>Mucoromycota</taxon>
        <taxon>Glomeromycotina</taxon>
        <taxon>Glomeromycetes</taxon>
        <taxon>Glomerales</taxon>
        <taxon>Glomeraceae</taxon>
        <taxon>Glomus</taxon>
    </lineage>
</organism>
<proteinExistence type="predicted"/>
<dbReference type="SUPFAM" id="SSF54695">
    <property type="entry name" value="POZ domain"/>
    <property type="match status" value="1"/>
</dbReference>
<gene>
    <name evidence="3" type="ORF">C1645_834628</name>
</gene>
<feature type="region of interest" description="Disordered" evidence="1">
    <location>
        <begin position="465"/>
        <end position="502"/>
    </location>
</feature>
<evidence type="ECO:0000313" key="3">
    <source>
        <dbReference type="EMBL" id="RIA82893.1"/>
    </source>
</evidence>